<dbReference type="SUPFAM" id="SSF48264">
    <property type="entry name" value="Cytochrome P450"/>
    <property type="match status" value="1"/>
</dbReference>
<keyword evidence="2" id="KW-0560">Oxidoreductase</keyword>
<comment type="similarity">
    <text evidence="1 2">Belongs to the cytochrome P450 family.</text>
</comment>
<dbReference type="PANTHER" id="PTHR46696">
    <property type="entry name" value="P450, PUTATIVE (EUROFUNG)-RELATED"/>
    <property type="match status" value="1"/>
</dbReference>
<evidence type="ECO:0000313" key="4">
    <source>
        <dbReference type="EMBL" id="GAA3500012.1"/>
    </source>
</evidence>
<dbReference type="PRINTS" id="PR00385">
    <property type="entry name" value="P450"/>
</dbReference>
<dbReference type="InterPro" id="IPR002397">
    <property type="entry name" value="Cyt_P450_B"/>
</dbReference>
<comment type="caution">
    <text evidence="4">The sequence shown here is derived from an EMBL/GenBank/DDBJ whole genome shotgun (WGS) entry which is preliminary data.</text>
</comment>
<dbReference type="EMBL" id="BAAAXF010000051">
    <property type="protein sequence ID" value="GAA3500012.1"/>
    <property type="molecule type" value="Genomic_DNA"/>
</dbReference>
<evidence type="ECO:0000313" key="5">
    <source>
        <dbReference type="Proteomes" id="UP001501455"/>
    </source>
</evidence>
<organism evidence="4 5">
    <name type="scientific">Streptomyces prasinosporus</name>
    <dbReference type="NCBI Taxonomy" id="68256"/>
    <lineage>
        <taxon>Bacteria</taxon>
        <taxon>Bacillati</taxon>
        <taxon>Actinomycetota</taxon>
        <taxon>Actinomycetes</taxon>
        <taxon>Kitasatosporales</taxon>
        <taxon>Streptomycetaceae</taxon>
        <taxon>Streptomyces</taxon>
        <taxon>Streptomyces albogriseolus group</taxon>
    </lineage>
</organism>
<evidence type="ECO:0000256" key="1">
    <source>
        <dbReference type="ARBA" id="ARBA00010617"/>
    </source>
</evidence>
<evidence type="ECO:0000256" key="3">
    <source>
        <dbReference type="SAM" id="MobiDB-lite"/>
    </source>
</evidence>
<reference evidence="5" key="1">
    <citation type="journal article" date="2019" name="Int. J. Syst. Evol. Microbiol.">
        <title>The Global Catalogue of Microorganisms (GCM) 10K type strain sequencing project: providing services to taxonomists for standard genome sequencing and annotation.</title>
        <authorList>
            <consortium name="The Broad Institute Genomics Platform"/>
            <consortium name="The Broad Institute Genome Sequencing Center for Infectious Disease"/>
            <person name="Wu L."/>
            <person name="Ma J."/>
        </authorList>
    </citation>
    <scope>NUCLEOTIDE SEQUENCE [LARGE SCALE GENOMIC DNA]</scope>
    <source>
        <strain evidence="5">JCM 4816</strain>
    </source>
</reference>
<dbReference type="PANTHER" id="PTHR46696:SF1">
    <property type="entry name" value="CYTOCHROME P450 YJIB-RELATED"/>
    <property type="match status" value="1"/>
</dbReference>
<dbReference type="Gene3D" id="1.10.630.10">
    <property type="entry name" value="Cytochrome P450"/>
    <property type="match status" value="1"/>
</dbReference>
<keyword evidence="5" id="KW-1185">Reference proteome</keyword>
<dbReference type="Pfam" id="PF00067">
    <property type="entry name" value="p450"/>
    <property type="match status" value="1"/>
</dbReference>
<accession>A0ABP6TY26</accession>
<dbReference type="InterPro" id="IPR017972">
    <property type="entry name" value="Cyt_P450_CS"/>
</dbReference>
<feature type="compositionally biased region" description="Basic and acidic residues" evidence="3">
    <location>
        <begin position="448"/>
        <end position="468"/>
    </location>
</feature>
<dbReference type="InterPro" id="IPR036396">
    <property type="entry name" value="Cyt_P450_sf"/>
</dbReference>
<name>A0ABP6TY26_9ACTN</name>
<keyword evidence="2" id="KW-0503">Monooxygenase</keyword>
<keyword evidence="2" id="KW-0408">Iron</keyword>
<keyword evidence="2" id="KW-0349">Heme</keyword>
<dbReference type="InterPro" id="IPR001128">
    <property type="entry name" value="Cyt_P450"/>
</dbReference>
<proteinExistence type="inferred from homology"/>
<dbReference type="PRINTS" id="PR00359">
    <property type="entry name" value="BP450"/>
</dbReference>
<dbReference type="PROSITE" id="PS00086">
    <property type="entry name" value="CYTOCHROME_P450"/>
    <property type="match status" value="1"/>
</dbReference>
<dbReference type="CDD" id="cd20625">
    <property type="entry name" value="CYP164-like"/>
    <property type="match status" value="1"/>
</dbReference>
<sequence length="468" mass="51219">MTVSVMPPRAVLAALVTREGRRDPHPLYDALRAHGGLVPVRPGLMVAVGYAECSRALREPRLLVQDARSHDLHRPGWRSHSSLRGFTRSVLYTNPPDHSRMRRLMSGGFTPRSVAGLEPTIVRMTDRLLDRMAELGTGGAPVDFMAEFAYRLPVAVIGAMLGVPDDDQIWFRAAVEHVTVALEGISRASGLAAADRAMDELSAYFAGLIDQRRRRPADDLISALVRAHERDGERFTEEELLGNLVLLLAAGFDTTTHLLGQALHLAFEHPGWAARLRDDPDCAAGYVEETLRIAPPVHATSRFADTDVDLLGTRVPAGTKVLVLLAAGNRDPGRFPDPHRFDPHRPDVQPLSFGAGAHFCLGAPLARAEARIALPRLFGRFPGLAPAGAPTHRDRLVVPGHDRLPVTVGRSPAAPARVPGRRRPCRPAPSPAPRSIYEDAPVPAVTRRFREFPEPREGDIPWRDLRSP</sequence>
<feature type="region of interest" description="Disordered" evidence="3">
    <location>
        <begin position="410"/>
        <end position="468"/>
    </location>
</feature>
<dbReference type="Proteomes" id="UP001501455">
    <property type="component" value="Unassembled WGS sequence"/>
</dbReference>
<evidence type="ECO:0000256" key="2">
    <source>
        <dbReference type="RuleBase" id="RU000461"/>
    </source>
</evidence>
<gene>
    <name evidence="4" type="ORF">GCM10019016_071170</name>
</gene>
<keyword evidence="2" id="KW-0479">Metal-binding</keyword>
<protein>
    <submittedName>
        <fullName evidence="4">Cytochrome P450</fullName>
    </submittedName>
</protein>